<reference evidence="3 4" key="1">
    <citation type="submission" date="2019-09" db="EMBL/GenBank/DDBJ databases">
        <title>Actinomadura physcomitrii sp. nov., a novel actinomycete isolated from moss [Physcomitrium sphaericum (Ludw) Fuernr].</title>
        <authorList>
            <person name="Zhuang X."/>
            <person name="Liu C."/>
        </authorList>
    </citation>
    <scope>NUCLEOTIDE SEQUENCE [LARGE SCALE GENOMIC DNA]</scope>
    <source>
        <strain evidence="3 4">HMC1</strain>
    </source>
</reference>
<evidence type="ECO:0000313" key="3">
    <source>
        <dbReference type="EMBL" id="KAB2351790.1"/>
    </source>
</evidence>
<evidence type="ECO:0000256" key="2">
    <source>
        <dbReference type="SAM" id="Phobius"/>
    </source>
</evidence>
<feature type="transmembrane region" description="Helical" evidence="2">
    <location>
        <begin position="25"/>
        <end position="45"/>
    </location>
</feature>
<accession>A0A6H9YTV1</accession>
<dbReference type="OrthoDB" id="149032at2"/>
<gene>
    <name evidence="3" type="ORF">F8566_06155</name>
</gene>
<feature type="transmembrane region" description="Helical" evidence="2">
    <location>
        <begin position="144"/>
        <end position="168"/>
    </location>
</feature>
<dbReference type="Proteomes" id="UP000468735">
    <property type="component" value="Unassembled WGS sequence"/>
</dbReference>
<feature type="transmembrane region" description="Helical" evidence="2">
    <location>
        <begin position="60"/>
        <end position="81"/>
    </location>
</feature>
<keyword evidence="2" id="KW-0472">Membrane</keyword>
<feature type="compositionally biased region" description="Basic and acidic residues" evidence="1">
    <location>
        <begin position="262"/>
        <end position="271"/>
    </location>
</feature>
<feature type="region of interest" description="Disordered" evidence="1">
    <location>
        <begin position="255"/>
        <end position="276"/>
    </location>
</feature>
<dbReference type="PANTHER" id="PTHR43471">
    <property type="entry name" value="ABC TRANSPORTER PERMEASE"/>
    <property type="match status" value="1"/>
</dbReference>
<name>A0A6H9YTV1_9ACTN</name>
<dbReference type="RefSeq" id="WP_151558882.1">
    <property type="nucleotide sequence ID" value="NZ_WBMT01000002.1"/>
</dbReference>
<feature type="transmembrane region" description="Helical" evidence="2">
    <location>
        <begin position="112"/>
        <end position="132"/>
    </location>
</feature>
<proteinExistence type="predicted"/>
<keyword evidence="4" id="KW-1185">Reference proteome</keyword>
<feature type="transmembrane region" description="Helical" evidence="2">
    <location>
        <begin position="180"/>
        <end position="202"/>
    </location>
</feature>
<keyword evidence="2" id="KW-1133">Transmembrane helix</keyword>
<organism evidence="3 4">
    <name type="scientific">Actinomadura rudentiformis</name>
    <dbReference type="NCBI Taxonomy" id="359158"/>
    <lineage>
        <taxon>Bacteria</taxon>
        <taxon>Bacillati</taxon>
        <taxon>Actinomycetota</taxon>
        <taxon>Actinomycetes</taxon>
        <taxon>Streptosporangiales</taxon>
        <taxon>Thermomonosporaceae</taxon>
        <taxon>Actinomadura</taxon>
    </lineage>
</organism>
<feature type="transmembrane region" description="Helical" evidence="2">
    <location>
        <begin position="281"/>
        <end position="301"/>
    </location>
</feature>
<evidence type="ECO:0000313" key="4">
    <source>
        <dbReference type="Proteomes" id="UP000468735"/>
    </source>
</evidence>
<dbReference type="EMBL" id="WBMT01000002">
    <property type="protein sequence ID" value="KAB2351790.1"/>
    <property type="molecule type" value="Genomic_DNA"/>
</dbReference>
<comment type="caution">
    <text evidence="3">The sequence shown here is derived from an EMBL/GenBank/DDBJ whole genome shotgun (WGS) entry which is preliminary data.</text>
</comment>
<keyword evidence="2" id="KW-0812">Transmembrane</keyword>
<dbReference type="AlphaFoldDB" id="A0A6H9YTV1"/>
<sequence length="318" mass="33962">MTAHGISLVARQEIRTRLRTGRWKVLLLVWFVVVNGFALLFRLALESSAGFDWDVEEGVIMFGGVLLAVLVLTLLVTPALSAQTINGDRERGTLATLQVTRLTAGEIALGKLAAAWGTGLVVLGLTLPSLFLPVVEGAIGIGRFVVVVIVVALLVGIVCAISQGWSALLARSITSVLMSYMTVFGLLVVTPLLFTLAVPLTAQPVDGRYRSYSEEHTEYVWWLLAPNPVVILADATPRLPERGVDHIGRSAADADPLGDIGRSVRDARAGDDGDEESVGPVWPYGLGFNLVLAGGAVWVSARRLRAPARTLPEGIRVA</sequence>
<protein>
    <submittedName>
        <fullName evidence="3">ABC transporter permease</fullName>
    </submittedName>
</protein>
<evidence type="ECO:0000256" key="1">
    <source>
        <dbReference type="SAM" id="MobiDB-lite"/>
    </source>
</evidence>